<keyword evidence="1" id="KW-0418">Kinase</keyword>
<dbReference type="PANTHER" id="PTHR35526">
    <property type="entry name" value="ANTI-SIGMA-F FACTOR RSBW-RELATED"/>
    <property type="match status" value="1"/>
</dbReference>
<sequence length="177" mass="18697">MLTVAPGWTYALHLPHDPRAPRIARTTLRAVLDSHAMGELAEIAELLASELVTNAYRHTDGPSSMRLRGSAGGRLRVTVRDTDPTVPAPFDRSPHSAGVAIAADAAGAPETAASTAEAPDTEADGGRGLEIVRLCADNWGSCLLGSGRDDNGRPGRGPRGKLLWVELVQRTRFVMAA</sequence>
<dbReference type="RefSeq" id="WP_156205838.1">
    <property type="nucleotide sequence ID" value="NZ_WHPN01000255.1"/>
</dbReference>
<dbReference type="PANTHER" id="PTHR35526:SF3">
    <property type="entry name" value="ANTI-SIGMA-F FACTOR RSBW"/>
    <property type="match status" value="1"/>
</dbReference>
<reference evidence="4 5" key="1">
    <citation type="submission" date="2019-10" db="EMBL/GenBank/DDBJ databases">
        <title>Streptomyces tenebrisbrunneis sp.nov., an endogenous actinomycete isolated from of Lycium ruthenicum.</title>
        <authorList>
            <person name="Ma L."/>
        </authorList>
    </citation>
    <scope>NUCLEOTIDE SEQUENCE [LARGE SCALE GENOMIC DNA]</scope>
    <source>
        <strain evidence="4 5">TRM 66187</strain>
    </source>
</reference>
<evidence type="ECO:0000256" key="2">
    <source>
        <dbReference type="SAM" id="MobiDB-lite"/>
    </source>
</evidence>
<dbReference type="InterPro" id="IPR036890">
    <property type="entry name" value="HATPase_C_sf"/>
</dbReference>
<dbReference type="GO" id="GO:0005524">
    <property type="term" value="F:ATP binding"/>
    <property type="evidence" value="ECO:0007669"/>
    <property type="project" value="UniProtKB-KW"/>
</dbReference>
<feature type="compositionally biased region" description="Low complexity" evidence="2">
    <location>
        <begin position="105"/>
        <end position="118"/>
    </location>
</feature>
<dbReference type="Pfam" id="PF13581">
    <property type="entry name" value="HATPase_c_2"/>
    <property type="match status" value="1"/>
</dbReference>
<keyword evidence="5" id="KW-1185">Reference proteome</keyword>
<dbReference type="InterPro" id="IPR050267">
    <property type="entry name" value="Anti-sigma-factor_SerPK"/>
</dbReference>
<dbReference type="EMBL" id="WHPN01000255">
    <property type="protein sequence ID" value="KAF4408977.1"/>
    <property type="molecule type" value="Genomic_DNA"/>
</dbReference>
<protein>
    <submittedName>
        <fullName evidence="4">ATP-binding protein</fullName>
    </submittedName>
</protein>
<keyword evidence="1" id="KW-0723">Serine/threonine-protein kinase</keyword>
<name>A0ABQ7FK08_9ACTN</name>
<evidence type="ECO:0000259" key="3">
    <source>
        <dbReference type="Pfam" id="PF13581"/>
    </source>
</evidence>
<evidence type="ECO:0000256" key="1">
    <source>
        <dbReference type="ARBA" id="ARBA00022527"/>
    </source>
</evidence>
<keyword evidence="1" id="KW-0808">Transferase</keyword>
<evidence type="ECO:0000313" key="4">
    <source>
        <dbReference type="EMBL" id="KAF4408977.1"/>
    </source>
</evidence>
<dbReference type="CDD" id="cd16936">
    <property type="entry name" value="HATPase_RsbW-like"/>
    <property type="match status" value="1"/>
</dbReference>
<dbReference type="InterPro" id="IPR003594">
    <property type="entry name" value="HATPase_dom"/>
</dbReference>
<keyword evidence="4" id="KW-0547">Nucleotide-binding</keyword>
<organism evidence="4 5">
    <name type="scientific">Streptomyces lycii</name>
    <dbReference type="NCBI Taxonomy" id="2654337"/>
    <lineage>
        <taxon>Bacteria</taxon>
        <taxon>Bacillati</taxon>
        <taxon>Actinomycetota</taxon>
        <taxon>Actinomycetes</taxon>
        <taxon>Kitasatosporales</taxon>
        <taxon>Streptomycetaceae</taxon>
        <taxon>Streptomyces</taxon>
    </lineage>
</organism>
<keyword evidence="4" id="KW-0067">ATP-binding</keyword>
<dbReference type="Proteomes" id="UP000621266">
    <property type="component" value="Unassembled WGS sequence"/>
</dbReference>
<accession>A0ABQ7FK08</accession>
<proteinExistence type="predicted"/>
<evidence type="ECO:0000313" key="5">
    <source>
        <dbReference type="Proteomes" id="UP000621266"/>
    </source>
</evidence>
<gene>
    <name evidence="4" type="ORF">GCU69_11455</name>
</gene>
<comment type="caution">
    <text evidence="4">The sequence shown here is derived from an EMBL/GenBank/DDBJ whole genome shotgun (WGS) entry which is preliminary data.</text>
</comment>
<dbReference type="Gene3D" id="3.30.565.10">
    <property type="entry name" value="Histidine kinase-like ATPase, C-terminal domain"/>
    <property type="match status" value="1"/>
</dbReference>
<feature type="region of interest" description="Disordered" evidence="2">
    <location>
        <begin position="105"/>
        <end position="124"/>
    </location>
</feature>
<feature type="domain" description="Histidine kinase/HSP90-like ATPase" evidence="3">
    <location>
        <begin position="15"/>
        <end position="137"/>
    </location>
</feature>